<protein>
    <submittedName>
        <fullName evidence="1">Uncharacterized protein</fullName>
    </submittedName>
</protein>
<dbReference type="EMBL" id="HBIU01032441">
    <property type="protein sequence ID" value="CAE0636219.1"/>
    <property type="molecule type" value="Transcribed_RNA"/>
</dbReference>
<proteinExistence type="predicted"/>
<name>A0A6V1S2R7_HETAK</name>
<sequence length="118" mass="12965">MECLGCGKKMIGTLPKWREHVLPSENKNPNRVLRCKRRNPEAIAMASAKRTSSTKREEAGAAVLETMSGQVETAIDLVGRCKPGATRASSESSIQPYNKKQKTVADHFKGLALQKQVQ</sequence>
<evidence type="ECO:0000313" key="1">
    <source>
        <dbReference type="EMBL" id="CAE0636219.1"/>
    </source>
</evidence>
<dbReference type="EMBL" id="HBIU01032443">
    <property type="protein sequence ID" value="CAE0636220.1"/>
    <property type="molecule type" value="Transcribed_RNA"/>
</dbReference>
<dbReference type="AlphaFoldDB" id="A0A6V1S2R7"/>
<evidence type="ECO:0000313" key="2">
    <source>
        <dbReference type="EMBL" id="CAE0636220.1"/>
    </source>
</evidence>
<organism evidence="1">
    <name type="scientific">Heterosigma akashiwo</name>
    <name type="common">Chromophytic alga</name>
    <name type="synonym">Heterosigma carterae</name>
    <dbReference type="NCBI Taxonomy" id="2829"/>
    <lineage>
        <taxon>Eukaryota</taxon>
        <taxon>Sar</taxon>
        <taxon>Stramenopiles</taxon>
        <taxon>Ochrophyta</taxon>
        <taxon>Raphidophyceae</taxon>
        <taxon>Chattonellales</taxon>
        <taxon>Chattonellaceae</taxon>
        <taxon>Heterosigma</taxon>
    </lineage>
</organism>
<reference evidence="1" key="1">
    <citation type="submission" date="2021-01" db="EMBL/GenBank/DDBJ databases">
        <authorList>
            <person name="Corre E."/>
            <person name="Pelletier E."/>
            <person name="Niang G."/>
            <person name="Scheremetjew M."/>
            <person name="Finn R."/>
            <person name="Kale V."/>
            <person name="Holt S."/>
            <person name="Cochrane G."/>
            <person name="Meng A."/>
            <person name="Brown T."/>
            <person name="Cohen L."/>
        </authorList>
    </citation>
    <scope>NUCLEOTIDE SEQUENCE</scope>
    <source>
        <strain evidence="1">CCMP3107</strain>
    </source>
</reference>
<accession>A0A6V1S2R7</accession>
<gene>
    <name evidence="1" type="ORF">HAKA00212_LOCUS14979</name>
    <name evidence="2" type="ORF">HAKA00212_LOCUS14980</name>
</gene>